<proteinExistence type="predicted"/>
<keyword evidence="9" id="KW-0862">Zinc</keyword>
<dbReference type="InterPro" id="IPR041577">
    <property type="entry name" value="RT_RNaseH_2"/>
</dbReference>
<evidence type="ECO:0000256" key="1">
    <source>
        <dbReference type="ARBA" id="ARBA00022670"/>
    </source>
</evidence>
<dbReference type="PROSITE" id="PS50158">
    <property type="entry name" value="ZF_CCHC"/>
    <property type="match status" value="1"/>
</dbReference>
<dbReference type="SMART" id="SM00343">
    <property type="entry name" value="ZnF_C2HC"/>
    <property type="match status" value="2"/>
</dbReference>
<feature type="compositionally biased region" description="Basic and acidic residues" evidence="10">
    <location>
        <begin position="220"/>
        <end position="234"/>
    </location>
</feature>
<dbReference type="SUPFAM" id="SSF57756">
    <property type="entry name" value="Retrovirus zinc finger-like domains"/>
    <property type="match status" value="1"/>
</dbReference>
<dbReference type="InterPro" id="IPR041588">
    <property type="entry name" value="Integrase_H2C2"/>
</dbReference>
<reference evidence="14" key="1">
    <citation type="journal article" date="2020" name="Microb. Genom.">
        <title>Genetic diversity of clinical and environmental Mucorales isolates obtained from an investigation of mucormycosis cases among solid organ transplant recipients.</title>
        <authorList>
            <person name="Nguyen M.H."/>
            <person name="Kaul D."/>
            <person name="Muto C."/>
            <person name="Cheng S.J."/>
            <person name="Richter R.A."/>
            <person name="Bruno V.M."/>
            <person name="Liu G."/>
            <person name="Beyhan S."/>
            <person name="Sundermann A.J."/>
            <person name="Mounaud S."/>
            <person name="Pasculle A.W."/>
            <person name="Nierman W.C."/>
            <person name="Driscoll E."/>
            <person name="Cumbie R."/>
            <person name="Clancy C.J."/>
            <person name="Dupont C.L."/>
        </authorList>
    </citation>
    <scope>NUCLEOTIDE SEQUENCE</scope>
    <source>
        <strain evidence="14">GL11</strain>
    </source>
</reference>
<dbReference type="InterPro" id="IPR012337">
    <property type="entry name" value="RNaseH-like_sf"/>
</dbReference>
<feature type="region of interest" description="Disordered" evidence="10">
    <location>
        <begin position="355"/>
        <end position="456"/>
    </location>
</feature>
<dbReference type="GO" id="GO:0004519">
    <property type="term" value="F:endonuclease activity"/>
    <property type="evidence" value="ECO:0007669"/>
    <property type="project" value="UniProtKB-KW"/>
</dbReference>
<dbReference type="Gene3D" id="2.40.70.10">
    <property type="entry name" value="Acid Proteases"/>
    <property type="match status" value="1"/>
</dbReference>
<dbReference type="Gene3D" id="3.10.10.10">
    <property type="entry name" value="HIV Type 1 Reverse Transcriptase, subunit A, domain 1"/>
    <property type="match status" value="1"/>
</dbReference>
<evidence type="ECO:0000256" key="3">
    <source>
        <dbReference type="ARBA" id="ARBA00022695"/>
    </source>
</evidence>
<evidence type="ECO:0000313" key="14">
    <source>
        <dbReference type="EMBL" id="KAG1303477.1"/>
    </source>
</evidence>
<keyword evidence="6" id="KW-0378">Hydrolase</keyword>
<dbReference type="CDD" id="cd00303">
    <property type="entry name" value="retropepsin_like"/>
    <property type="match status" value="1"/>
</dbReference>
<gene>
    <name evidence="14" type="ORF">G6F64_010039</name>
</gene>
<evidence type="ECO:0000256" key="6">
    <source>
        <dbReference type="ARBA" id="ARBA00022759"/>
    </source>
</evidence>
<dbReference type="InterPro" id="IPR005162">
    <property type="entry name" value="Retrotrans_gag_dom"/>
</dbReference>
<dbReference type="GO" id="GO:0003677">
    <property type="term" value="F:DNA binding"/>
    <property type="evidence" value="ECO:0007669"/>
    <property type="project" value="UniProtKB-KW"/>
</dbReference>
<dbReference type="SUPFAM" id="SSF53098">
    <property type="entry name" value="Ribonuclease H-like"/>
    <property type="match status" value="1"/>
</dbReference>
<sequence length="1482" mass="170122">MYGNGSFSPPKFKKGMDPVVWLSRYEKAATLNKWNDDAKLYAADSCFSGSLREWFNDSDFDTWNTFKDNFLYKYRIKVDIENTILKIFSFQKKSEETYNEYITRFDKLRVRYLKEYDVTQGHKTNNNITTEKDKPIKATEDEPRHDVPLELTEAHFVKYFIRGLKSKSLKHILLSGKYSSLKSVHKALRDMCQDSDDDGFYASSDSDDEHSTIDFSSDENDGKRSKYKQMKLESTKTSKKANVVNQEDEEDIKQLVKSMNEMSLMMGELIKTNTQLMTTHLAPNSHTTQPQSQEKKLVCYNCQETGHLVSQCENPCKLCKSPDHRHFQCHLYNGRKPTVQNQQGTALLMNLMAEKRSHDEQSQDSYVKLNLDNKRQRPIAMDDRVPRLRSGKANNQVPIVKQPSNKKKSKENTEELPKKSVPVQVNQDSSSSSIEKQQTHKEMLPTDYGSPSTLQPMDMDRTIEVKETSIPKDNQRKISNVTYHSAPPITRTSNKRAQNAEVGNLVQTLMDRPVFSLSLNDIATLSPASRTQFKSALTKSQRNPRGKPVMLADGVEEPFLEAETVNPVKDSIPRIRGFVNGIECEMILDTGCSTFIIGAHFAQRLGIEKLFKSNQELLLGNGAAAKCLGEVRGLQIVVGDVVSATVDAVCLDVEDKFDFVIGHPGLQHFGIGVDMHNDSDYTEEPEQYDDDSNYEDYYLLILASDDEENDNANVNSNNKDSTMLNLYSQVYNNELLNEHQRKRLMEVIEENSECFGTDYADLEQTTLTKFHIDTGDNPPVYRRPYSWFSYAEREYLREDLKKMVESGILIPTTHVPANSSNYGWSFPCRYVKKKTGDRRLVTDFRELNKITVRDTWPLPNLVDVLEALGSANFYSTLDLLKGFHQIAVDENSIPKLTIATPWGCYSYRVLPFGVINGPACFSRTIYLAIEPFINDCAIAYLDDVTIYNKSIDEQIESLGKVFQRFIDVRMKLNPNKCMFLQQKVELLGSIVSPNGIQPTQSKIDKILQFPRPTNQTGIRTFVNLCGFYRRHVNLLSDICAPFNDLLKKNVPFVWSEKCEKAFITLKEALKNATVLKFPDHNLPYRLYTDASDIGVGACLSQMDKDGEERPVCFISRKLQPTEVRYPTVEKEILAVIVALNKLRKYLYDNEFTLFTDNTAVSHLFYKTDPNMRLQRWIMATQEFCFKVKHLPGKHNVVADALSRYPPPPDLNDSDAEKDLDDLYDHFFMMTTSEKLLYEDWLYDILFYFRNPGDASVTRKTKTRSMKYKFQDNHLYRQVGRRYLLVPHISERIGILKEVHDGHGHYGIHATWARLYSQYWWPNAYENMKKYVGSCDACQLFSNIQDKNPPIRQVKTVNLFEQFSIDYVGPFPTSSKGNKCILVAVESFTKWPVAVAYPCADAATTAQFLYHHIFCQFGPPTNLLSDNGTHFDNEMIDNFLNIVQTHHQFTSPYRPSTNGRCERMNGTLVIALKKLSMKEPEKW</sequence>
<feature type="compositionally biased region" description="Polar residues" evidence="10">
    <location>
        <begin position="423"/>
        <end position="436"/>
    </location>
</feature>
<dbReference type="GO" id="GO:0015074">
    <property type="term" value="P:DNA integration"/>
    <property type="evidence" value="ECO:0007669"/>
    <property type="project" value="InterPro"/>
</dbReference>
<keyword evidence="2" id="KW-0808">Transferase</keyword>
<dbReference type="FunFam" id="3.30.70.270:FF:000020">
    <property type="entry name" value="Transposon Tf2-6 polyprotein-like Protein"/>
    <property type="match status" value="1"/>
</dbReference>
<evidence type="ECO:0000256" key="8">
    <source>
        <dbReference type="ARBA" id="ARBA00023268"/>
    </source>
</evidence>
<evidence type="ECO:0000313" key="15">
    <source>
        <dbReference type="Proteomes" id="UP000716291"/>
    </source>
</evidence>
<keyword evidence="9" id="KW-0479">Metal-binding</keyword>
<dbReference type="PROSITE" id="PS50878">
    <property type="entry name" value="RT_POL"/>
    <property type="match status" value="1"/>
</dbReference>
<dbReference type="InterPro" id="IPR036397">
    <property type="entry name" value="RNaseH_sf"/>
</dbReference>
<evidence type="ECO:0000259" key="11">
    <source>
        <dbReference type="PROSITE" id="PS50158"/>
    </source>
</evidence>
<dbReference type="InterPro" id="IPR036875">
    <property type="entry name" value="Znf_CCHC_sf"/>
</dbReference>
<dbReference type="Pfam" id="PF13650">
    <property type="entry name" value="Asp_protease_2"/>
    <property type="match status" value="1"/>
</dbReference>
<feature type="compositionally biased region" description="Basic and acidic residues" evidence="10">
    <location>
        <begin position="371"/>
        <end position="386"/>
    </location>
</feature>
<dbReference type="Gene3D" id="3.30.420.10">
    <property type="entry name" value="Ribonuclease H-like superfamily/Ribonuclease H"/>
    <property type="match status" value="1"/>
</dbReference>
<dbReference type="OrthoDB" id="2275149at2759"/>
<organism evidence="14 15">
    <name type="scientific">Rhizopus oryzae</name>
    <name type="common">Mucormycosis agent</name>
    <name type="synonym">Rhizopus arrhizus var. delemar</name>
    <dbReference type="NCBI Taxonomy" id="64495"/>
    <lineage>
        <taxon>Eukaryota</taxon>
        <taxon>Fungi</taxon>
        <taxon>Fungi incertae sedis</taxon>
        <taxon>Mucoromycota</taxon>
        <taxon>Mucoromycotina</taxon>
        <taxon>Mucoromycetes</taxon>
        <taxon>Mucorales</taxon>
        <taxon>Mucorineae</taxon>
        <taxon>Rhizopodaceae</taxon>
        <taxon>Rhizopus</taxon>
    </lineage>
</organism>
<feature type="region of interest" description="Disordered" evidence="10">
    <location>
        <begin position="199"/>
        <end position="234"/>
    </location>
</feature>
<feature type="domain" description="Integrase catalytic" evidence="13">
    <location>
        <begin position="1344"/>
        <end position="1482"/>
    </location>
</feature>
<name>A0A9P6X1T5_RHIOR</name>
<keyword evidence="4" id="KW-0540">Nuclease</keyword>
<evidence type="ECO:0000256" key="2">
    <source>
        <dbReference type="ARBA" id="ARBA00022679"/>
    </source>
</evidence>
<dbReference type="SUPFAM" id="SSF56672">
    <property type="entry name" value="DNA/RNA polymerases"/>
    <property type="match status" value="1"/>
</dbReference>
<comment type="caution">
    <text evidence="14">The sequence shown here is derived from an EMBL/GenBank/DDBJ whole genome shotgun (WGS) entry which is preliminary data.</text>
</comment>
<keyword evidence="5" id="KW-0064">Aspartyl protease</keyword>
<dbReference type="Pfam" id="PF03732">
    <property type="entry name" value="Retrotrans_gag"/>
    <property type="match status" value="1"/>
</dbReference>
<dbReference type="GO" id="GO:0005634">
    <property type="term" value="C:nucleus"/>
    <property type="evidence" value="ECO:0007669"/>
    <property type="project" value="UniProtKB-ARBA"/>
</dbReference>
<evidence type="ECO:0000256" key="7">
    <source>
        <dbReference type="ARBA" id="ARBA00023125"/>
    </source>
</evidence>
<dbReference type="InterPro" id="IPR001584">
    <property type="entry name" value="Integrase_cat-core"/>
</dbReference>
<evidence type="ECO:0000259" key="12">
    <source>
        <dbReference type="PROSITE" id="PS50878"/>
    </source>
</evidence>
<accession>A0A9P6X1T5</accession>
<keyword evidence="8" id="KW-0511">Multifunctional enzyme</keyword>
<dbReference type="Gene3D" id="4.10.60.10">
    <property type="entry name" value="Zinc finger, CCHC-type"/>
    <property type="match status" value="1"/>
</dbReference>
<dbReference type="Pfam" id="PF00665">
    <property type="entry name" value="rve"/>
    <property type="match status" value="1"/>
</dbReference>
<dbReference type="InterPro" id="IPR001878">
    <property type="entry name" value="Znf_CCHC"/>
</dbReference>
<dbReference type="GO" id="GO:0008270">
    <property type="term" value="F:zinc ion binding"/>
    <property type="evidence" value="ECO:0007669"/>
    <property type="project" value="UniProtKB-KW"/>
</dbReference>
<dbReference type="CDD" id="cd01647">
    <property type="entry name" value="RT_LTR"/>
    <property type="match status" value="1"/>
</dbReference>
<dbReference type="Pfam" id="PF00078">
    <property type="entry name" value="RVT_1"/>
    <property type="match status" value="1"/>
</dbReference>
<feature type="domain" description="Reverse transcriptase" evidence="12">
    <location>
        <begin position="812"/>
        <end position="991"/>
    </location>
</feature>
<dbReference type="Pfam" id="PF17921">
    <property type="entry name" value="Integrase_H2C2"/>
    <property type="match status" value="1"/>
</dbReference>
<dbReference type="GO" id="GO:0004190">
    <property type="term" value="F:aspartic-type endopeptidase activity"/>
    <property type="evidence" value="ECO:0007669"/>
    <property type="project" value="UniProtKB-KW"/>
</dbReference>
<feature type="domain" description="CCHC-type" evidence="11">
    <location>
        <begin position="299"/>
        <end position="314"/>
    </location>
</feature>
<keyword evidence="15" id="KW-1185">Reference proteome</keyword>
<evidence type="ECO:0000259" key="13">
    <source>
        <dbReference type="PROSITE" id="PS50994"/>
    </source>
</evidence>
<dbReference type="SUPFAM" id="SSF50630">
    <property type="entry name" value="Acid proteases"/>
    <property type="match status" value="1"/>
</dbReference>
<dbReference type="InterPro" id="IPR021109">
    <property type="entry name" value="Peptidase_aspartic_dom_sf"/>
</dbReference>
<dbReference type="Gene3D" id="1.10.340.70">
    <property type="match status" value="1"/>
</dbReference>
<dbReference type="InterPro" id="IPR000477">
    <property type="entry name" value="RT_dom"/>
</dbReference>
<evidence type="ECO:0000256" key="4">
    <source>
        <dbReference type="ARBA" id="ARBA00022722"/>
    </source>
</evidence>
<dbReference type="PROSITE" id="PS50994">
    <property type="entry name" value="INTEGRASE"/>
    <property type="match status" value="1"/>
</dbReference>
<keyword evidence="1" id="KW-0645">Protease</keyword>
<dbReference type="Gene3D" id="3.30.70.270">
    <property type="match status" value="2"/>
</dbReference>
<keyword evidence="3" id="KW-0548">Nucleotidyltransferase</keyword>
<dbReference type="PANTHER" id="PTHR37984:SF5">
    <property type="entry name" value="PROTEIN NYNRIN-LIKE"/>
    <property type="match status" value="1"/>
</dbReference>
<evidence type="ECO:0000256" key="10">
    <source>
        <dbReference type="SAM" id="MobiDB-lite"/>
    </source>
</evidence>
<keyword evidence="9" id="KW-0863">Zinc-finger</keyword>
<dbReference type="CDD" id="cd09274">
    <property type="entry name" value="RNase_HI_RT_Ty3"/>
    <property type="match status" value="1"/>
</dbReference>
<dbReference type="Proteomes" id="UP000716291">
    <property type="component" value="Unassembled WGS sequence"/>
</dbReference>
<dbReference type="Pfam" id="PF00098">
    <property type="entry name" value="zf-CCHC"/>
    <property type="match status" value="1"/>
</dbReference>
<dbReference type="InterPro" id="IPR043502">
    <property type="entry name" value="DNA/RNA_pol_sf"/>
</dbReference>
<evidence type="ECO:0000256" key="9">
    <source>
        <dbReference type="PROSITE-ProRule" id="PRU00047"/>
    </source>
</evidence>
<evidence type="ECO:0000256" key="5">
    <source>
        <dbReference type="ARBA" id="ARBA00022750"/>
    </source>
</evidence>
<keyword evidence="6" id="KW-0255">Endonuclease</keyword>
<protein>
    <recommendedName>
        <fullName evidence="16">Reverse transcriptase</fullName>
    </recommendedName>
</protein>
<evidence type="ECO:0008006" key="16">
    <source>
        <dbReference type="Google" id="ProtNLM"/>
    </source>
</evidence>
<dbReference type="GO" id="GO:0006508">
    <property type="term" value="P:proteolysis"/>
    <property type="evidence" value="ECO:0007669"/>
    <property type="project" value="UniProtKB-KW"/>
</dbReference>
<dbReference type="InterPro" id="IPR043128">
    <property type="entry name" value="Rev_trsase/Diguanyl_cyclase"/>
</dbReference>
<dbReference type="GO" id="GO:0016779">
    <property type="term" value="F:nucleotidyltransferase activity"/>
    <property type="evidence" value="ECO:0007669"/>
    <property type="project" value="UniProtKB-KW"/>
</dbReference>
<dbReference type="PANTHER" id="PTHR37984">
    <property type="entry name" value="PROTEIN CBG26694"/>
    <property type="match status" value="1"/>
</dbReference>
<dbReference type="Pfam" id="PF17919">
    <property type="entry name" value="RT_RNaseH_2"/>
    <property type="match status" value="1"/>
</dbReference>
<dbReference type="EMBL" id="JAANQT010001967">
    <property type="protein sequence ID" value="KAG1303477.1"/>
    <property type="molecule type" value="Genomic_DNA"/>
</dbReference>
<keyword evidence="7" id="KW-0238">DNA-binding</keyword>
<dbReference type="InterPro" id="IPR050951">
    <property type="entry name" value="Retrovirus_Pol_polyprotein"/>
</dbReference>